<dbReference type="InterPro" id="IPR008257">
    <property type="entry name" value="Pept_M19"/>
</dbReference>
<dbReference type="Gene3D" id="3.20.20.140">
    <property type="entry name" value="Metal-dependent hydrolases"/>
    <property type="match status" value="1"/>
</dbReference>
<dbReference type="AlphaFoldDB" id="A0A2M7VIJ2"/>
<dbReference type="EMBL" id="PFPR01000037">
    <property type="protein sequence ID" value="PJA01650.1"/>
    <property type="molecule type" value="Genomic_DNA"/>
</dbReference>
<dbReference type="PANTHER" id="PTHR10443:SF12">
    <property type="entry name" value="DIPEPTIDASE"/>
    <property type="match status" value="1"/>
</dbReference>
<dbReference type="PROSITE" id="PS51365">
    <property type="entry name" value="RENAL_DIPEPTIDASE_2"/>
    <property type="match status" value="1"/>
</dbReference>
<evidence type="ECO:0000313" key="1">
    <source>
        <dbReference type="EMBL" id="PJA01650.1"/>
    </source>
</evidence>
<dbReference type="Proteomes" id="UP000229364">
    <property type="component" value="Unassembled WGS sequence"/>
</dbReference>
<sequence>MKNQMEKFKIADFHQDTLNPILVKILNRPELNHAEGRANQIPMEGLKKLDLIFSSVYRRIGDDMKGVAEEGSREKQEPIKNDLVKMMDYYRDTDDFKIIEKPEDLKLKNINKANVVLHLEGGDIITDPDVVDELYTRGLRSIQPLYSHDNQIGGGASGDKNRGLTPLGRELIDKIIEKGMIIDTSHANRKTAQDILDRVRNYSKVAATHTGFGEKERFITPGLLKEIAVRGGVVGFCPAKPFFPTLKEYIEGLKNASDLTGSAENLAISTDFGGLDAEHLYEELDEVGKLSIIAEKLSEDGKFSDEEIAKIMYGNIERIVKELK</sequence>
<dbReference type="Pfam" id="PF01244">
    <property type="entry name" value="Peptidase_M19"/>
    <property type="match status" value="1"/>
</dbReference>
<organism evidence="1 2">
    <name type="scientific">bacterium (Candidatus Gribaldobacteria) CG_4_10_14_0_2_um_filter_41_16</name>
    <dbReference type="NCBI Taxonomy" id="2014265"/>
    <lineage>
        <taxon>Bacteria</taxon>
        <taxon>Candidatus Gribaldobacteria</taxon>
    </lineage>
</organism>
<gene>
    <name evidence="1" type="ORF">COX74_01620</name>
</gene>
<dbReference type="GO" id="GO:0070573">
    <property type="term" value="F:metallodipeptidase activity"/>
    <property type="evidence" value="ECO:0007669"/>
    <property type="project" value="InterPro"/>
</dbReference>
<reference evidence="2" key="1">
    <citation type="submission" date="2017-09" db="EMBL/GenBank/DDBJ databases">
        <title>Depth-based differentiation of microbial function through sediment-hosted aquifers and enrichment of novel symbionts in the deep terrestrial subsurface.</title>
        <authorList>
            <person name="Probst A.J."/>
            <person name="Ladd B."/>
            <person name="Jarett J.K."/>
            <person name="Geller-Mcgrath D.E."/>
            <person name="Sieber C.M.K."/>
            <person name="Emerson J.B."/>
            <person name="Anantharaman K."/>
            <person name="Thomas B.C."/>
            <person name="Malmstrom R."/>
            <person name="Stieglmeier M."/>
            <person name="Klingl A."/>
            <person name="Woyke T."/>
            <person name="Ryan C.M."/>
            <person name="Banfield J.F."/>
        </authorList>
    </citation>
    <scope>NUCLEOTIDE SEQUENCE [LARGE SCALE GENOMIC DNA]</scope>
</reference>
<dbReference type="InterPro" id="IPR032466">
    <property type="entry name" value="Metal_Hydrolase"/>
</dbReference>
<dbReference type="PANTHER" id="PTHR10443">
    <property type="entry name" value="MICROSOMAL DIPEPTIDASE"/>
    <property type="match status" value="1"/>
</dbReference>
<protein>
    <recommendedName>
        <fullName evidence="3">Peptidase</fullName>
    </recommendedName>
</protein>
<dbReference type="GO" id="GO:0006508">
    <property type="term" value="P:proteolysis"/>
    <property type="evidence" value="ECO:0007669"/>
    <property type="project" value="InterPro"/>
</dbReference>
<evidence type="ECO:0000313" key="2">
    <source>
        <dbReference type="Proteomes" id="UP000229364"/>
    </source>
</evidence>
<name>A0A2M7VIJ2_9BACT</name>
<comment type="caution">
    <text evidence="1">The sequence shown here is derived from an EMBL/GenBank/DDBJ whole genome shotgun (WGS) entry which is preliminary data.</text>
</comment>
<proteinExistence type="predicted"/>
<dbReference type="SUPFAM" id="SSF51556">
    <property type="entry name" value="Metallo-dependent hydrolases"/>
    <property type="match status" value="1"/>
</dbReference>
<evidence type="ECO:0008006" key="3">
    <source>
        <dbReference type="Google" id="ProtNLM"/>
    </source>
</evidence>
<accession>A0A2M7VIJ2</accession>